<dbReference type="InterPro" id="IPR013783">
    <property type="entry name" value="Ig-like_fold"/>
</dbReference>
<evidence type="ECO:0000256" key="4">
    <source>
        <dbReference type="SAM" id="SignalP"/>
    </source>
</evidence>
<organism evidence="6 7">
    <name type="scientific">Littorina saxatilis</name>
    <dbReference type="NCBI Taxonomy" id="31220"/>
    <lineage>
        <taxon>Eukaryota</taxon>
        <taxon>Metazoa</taxon>
        <taxon>Spiralia</taxon>
        <taxon>Lophotrochozoa</taxon>
        <taxon>Mollusca</taxon>
        <taxon>Gastropoda</taxon>
        <taxon>Caenogastropoda</taxon>
        <taxon>Littorinimorpha</taxon>
        <taxon>Littorinoidea</taxon>
        <taxon>Littorinidae</taxon>
        <taxon>Littorina</taxon>
    </lineage>
</organism>
<feature type="coiled-coil region" evidence="3">
    <location>
        <begin position="250"/>
        <end position="280"/>
    </location>
</feature>
<proteinExistence type="predicted"/>
<evidence type="ECO:0000313" key="7">
    <source>
        <dbReference type="Proteomes" id="UP001374579"/>
    </source>
</evidence>
<evidence type="ECO:0000256" key="2">
    <source>
        <dbReference type="ARBA" id="ARBA00023157"/>
    </source>
</evidence>
<dbReference type="PANTHER" id="PTHR36191:SF4">
    <property type="entry name" value="VWFD DOMAIN-CONTAINING PROTEIN"/>
    <property type="match status" value="1"/>
</dbReference>
<reference evidence="6 7" key="1">
    <citation type="submission" date="2024-02" db="EMBL/GenBank/DDBJ databases">
        <title>Chromosome-scale genome assembly of the rough periwinkle Littorina saxatilis.</title>
        <authorList>
            <person name="De Jode A."/>
            <person name="Faria R."/>
            <person name="Formenti G."/>
            <person name="Sims Y."/>
            <person name="Smith T.P."/>
            <person name="Tracey A."/>
            <person name="Wood J.M.D."/>
            <person name="Zagrodzka Z.B."/>
            <person name="Johannesson K."/>
            <person name="Butlin R.K."/>
            <person name="Leder E.H."/>
        </authorList>
    </citation>
    <scope>NUCLEOTIDE SEQUENCE [LARGE SCALE GENOMIC DNA]</scope>
    <source>
        <strain evidence="6">Snail1</strain>
        <tissue evidence="6">Muscle</tissue>
    </source>
</reference>
<keyword evidence="2" id="KW-1015">Disulfide bond</keyword>
<gene>
    <name evidence="6" type="ORF">V1264_015917</name>
</gene>
<feature type="signal peptide" evidence="4">
    <location>
        <begin position="1"/>
        <end position="22"/>
    </location>
</feature>
<name>A0AAN9GIK4_9CAEN</name>
<feature type="domain" description="UMOD/GP2/OIT3-like D8C" evidence="5">
    <location>
        <begin position="342"/>
        <end position="429"/>
    </location>
</feature>
<dbReference type="Pfam" id="PF23283">
    <property type="entry name" value="D8C_UMOD"/>
    <property type="match status" value="1"/>
</dbReference>
<evidence type="ECO:0000256" key="1">
    <source>
        <dbReference type="ARBA" id="ARBA00022729"/>
    </source>
</evidence>
<dbReference type="PANTHER" id="PTHR36191">
    <property type="entry name" value="ENDO/EXONUCLEASE/PHOSPHATASE DOMAIN-CONTAINING PROTEIN-RELATED"/>
    <property type="match status" value="1"/>
</dbReference>
<dbReference type="Gene3D" id="2.60.40.10">
    <property type="entry name" value="Immunoglobulins"/>
    <property type="match status" value="1"/>
</dbReference>
<keyword evidence="3" id="KW-0175">Coiled coil</keyword>
<dbReference type="InterPro" id="IPR057774">
    <property type="entry name" value="D8C_UMOD/GP2/OIT3-like"/>
</dbReference>
<dbReference type="AlphaFoldDB" id="A0AAN9GIK4"/>
<comment type="caution">
    <text evidence="6">The sequence shown here is derived from an EMBL/GenBank/DDBJ whole genome shotgun (WGS) entry which is preliminary data.</text>
</comment>
<protein>
    <recommendedName>
        <fullName evidence="5">UMOD/GP2/OIT3-like D8C domain-containing protein</fullName>
    </recommendedName>
</protein>
<dbReference type="EMBL" id="JBAMIC010000004">
    <property type="protein sequence ID" value="KAK7108125.1"/>
    <property type="molecule type" value="Genomic_DNA"/>
</dbReference>
<accession>A0AAN9GIK4</accession>
<dbReference type="Proteomes" id="UP001374579">
    <property type="component" value="Unassembled WGS sequence"/>
</dbReference>
<feature type="chain" id="PRO_5042925135" description="UMOD/GP2/OIT3-like D8C domain-containing protein" evidence="4">
    <location>
        <begin position="23"/>
        <end position="438"/>
    </location>
</feature>
<keyword evidence="7" id="KW-1185">Reference proteome</keyword>
<evidence type="ECO:0000259" key="5">
    <source>
        <dbReference type="Pfam" id="PF23283"/>
    </source>
</evidence>
<sequence>MPRRIHLQVLLIFVVALSSTHPFKWSPDLEDNVVKHTCLGDDLHLLWDFNITSGENISSIEWFFRAESEEVVAMFAHGNFLPMSTFSKRVRYVPGAGIVLSHVTPGDKGAYSVEVLGHDVNNTFINERRTAKVQLGEPPSTDHGDLEVGLDQTAVYDNLTDQWSVRLTCGHFVHTGQPPVRVVWTTPSGRTAQSSGFKNGNFYLQLSNPVKGGNYMCSLDPQTTAASCLSNSSRLLQSSALHVDGVETGLILLQAEKEALQEKVQQLKEKNVRQEEKESNMTNYIHELEEQVLGLQNTTRPCRIVTGPCAAENHTVLNDNWRDVNHQKDANMCDKSLPVGWYRFLINGTSATMPTRCIPEEHCGTSAPLWLDLQGADLPAVGQELHVRSCASWKNECCHWEKPVTVLNCGTYFVYHLSQAPYCTLAYCATMQIESAHP</sequence>
<evidence type="ECO:0000256" key="3">
    <source>
        <dbReference type="SAM" id="Coils"/>
    </source>
</evidence>
<evidence type="ECO:0000313" key="6">
    <source>
        <dbReference type="EMBL" id="KAK7108125.1"/>
    </source>
</evidence>
<keyword evidence="1 4" id="KW-0732">Signal</keyword>